<dbReference type="RefSeq" id="XP_013906100.1">
    <property type="nucleotide sequence ID" value="XM_014050646.1"/>
</dbReference>
<dbReference type="AlphaFoldDB" id="A0A0D2NS26"/>
<name>A0A0D2NS26_9CHLO</name>
<sequence>MAPAPRLASRRGRVATAAGIDLDALGLDIPDLGDEVRGHQEALGATFNADDVAESFNNTGKVLEALTDGVAIVDRSHWGRIRVGGADRVSFLHNQSTNDFKSLKPGQGCDTVFVTATARCLDLATALVMGNQPLLQRFDKYIFLADKVEVSDVSSRCRMFTVAGPKAADTLRELGGDAVTVTGAPYGSHQFLGFKPGGAPVIAAATSGLALPGYTLIVDEADAGDLYALLVNKGCVPCGEEDWERARVTQGRPKAGAELTEDFNPLEAGLYRAVSGCYIGQETISKLNNLDGVKQQLWGLQLKQRAAPGDAITNADGDRLGALTSVVNLLDSGHFALGYLRCKSKGAKVDLNGATVQVGGAPARVVPIPFASRAFAADPAATGAEAAGEQASATLQERAEQARQEKAAAKEAAEAAKAERLKAMQERLAAWQQQQQQQQQGQQG</sequence>
<evidence type="ECO:0000256" key="1">
    <source>
        <dbReference type="ARBA" id="ARBA00022946"/>
    </source>
</evidence>
<dbReference type="PANTHER" id="PTHR43757">
    <property type="entry name" value="AMINOMETHYLTRANSFERASE"/>
    <property type="match status" value="1"/>
</dbReference>
<gene>
    <name evidence="4" type="ORF">MNEG_0870</name>
</gene>
<dbReference type="GO" id="GO:0005739">
    <property type="term" value="C:mitochondrion"/>
    <property type="evidence" value="ECO:0007669"/>
    <property type="project" value="TreeGrafter"/>
</dbReference>
<dbReference type="Proteomes" id="UP000054498">
    <property type="component" value="Unassembled WGS sequence"/>
</dbReference>
<dbReference type="InterPro" id="IPR027266">
    <property type="entry name" value="TrmE/GcvT-like"/>
</dbReference>
<dbReference type="Pfam" id="PF01571">
    <property type="entry name" value="GCV_T"/>
    <property type="match status" value="1"/>
</dbReference>
<protein>
    <submittedName>
        <fullName evidence="4">Aminomethyltransferase</fullName>
        <ecNumber evidence="4">2.1.2.10</ecNumber>
    </submittedName>
</protein>
<feature type="region of interest" description="Disordered" evidence="2">
    <location>
        <begin position="390"/>
        <end position="419"/>
    </location>
</feature>
<reference evidence="4 5" key="1">
    <citation type="journal article" date="2013" name="BMC Genomics">
        <title>Reconstruction of the lipid metabolism for the microalga Monoraphidium neglectum from its genome sequence reveals characteristics suitable for biofuel production.</title>
        <authorList>
            <person name="Bogen C."/>
            <person name="Al-Dilaimi A."/>
            <person name="Albersmeier A."/>
            <person name="Wichmann J."/>
            <person name="Grundmann M."/>
            <person name="Rupp O."/>
            <person name="Lauersen K.J."/>
            <person name="Blifernez-Klassen O."/>
            <person name="Kalinowski J."/>
            <person name="Goesmann A."/>
            <person name="Mussgnug J.H."/>
            <person name="Kruse O."/>
        </authorList>
    </citation>
    <scope>NUCLEOTIDE SEQUENCE [LARGE SCALE GENOMIC DNA]</scope>
    <source>
        <strain evidence="4 5">SAG 48.87</strain>
    </source>
</reference>
<evidence type="ECO:0000313" key="4">
    <source>
        <dbReference type="EMBL" id="KIZ07081.1"/>
    </source>
</evidence>
<dbReference type="InterPro" id="IPR028896">
    <property type="entry name" value="GcvT/YgfZ/DmdA"/>
</dbReference>
<dbReference type="KEGG" id="mng:MNEG_0870"/>
<dbReference type="Gene3D" id="3.30.1360.120">
    <property type="entry name" value="Probable tRNA modification gtpase trme, domain 1"/>
    <property type="match status" value="1"/>
</dbReference>
<keyword evidence="4" id="KW-0808">Transferase</keyword>
<dbReference type="GO" id="GO:0032259">
    <property type="term" value="P:methylation"/>
    <property type="evidence" value="ECO:0007669"/>
    <property type="project" value="UniProtKB-KW"/>
</dbReference>
<evidence type="ECO:0000259" key="3">
    <source>
        <dbReference type="Pfam" id="PF01571"/>
    </source>
</evidence>
<dbReference type="InterPro" id="IPR006222">
    <property type="entry name" value="GCVT_N"/>
</dbReference>
<dbReference type="EMBL" id="KK100297">
    <property type="protein sequence ID" value="KIZ07081.1"/>
    <property type="molecule type" value="Genomic_DNA"/>
</dbReference>
<feature type="domain" description="GCVT N-terminal" evidence="3">
    <location>
        <begin position="58"/>
        <end position="275"/>
    </location>
</feature>
<evidence type="ECO:0000313" key="5">
    <source>
        <dbReference type="Proteomes" id="UP000054498"/>
    </source>
</evidence>
<dbReference type="GeneID" id="25726988"/>
<organism evidence="4 5">
    <name type="scientific">Monoraphidium neglectum</name>
    <dbReference type="NCBI Taxonomy" id="145388"/>
    <lineage>
        <taxon>Eukaryota</taxon>
        <taxon>Viridiplantae</taxon>
        <taxon>Chlorophyta</taxon>
        <taxon>core chlorophytes</taxon>
        <taxon>Chlorophyceae</taxon>
        <taxon>CS clade</taxon>
        <taxon>Sphaeropleales</taxon>
        <taxon>Selenastraceae</taxon>
        <taxon>Monoraphidium</taxon>
    </lineage>
</organism>
<dbReference type="PANTHER" id="PTHR43757:SF14">
    <property type="entry name" value="GLYCINE CLEAVAGE T-PROTEIN FAMILY"/>
    <property type="match status" value="1"/>
</dbReference>
<dbReference type="GO" id="GO:0008168">
    <property type="term" value="F:methyltransferase activity"/>
    <property type="evidence" value="ECO:0007669"/>
    <property type="project" value="UniProtKB-KW"/>
</dbReference>
<dbReference type="NCBIfam" id="TIGR03317">
    <property type="entry name" value="ygfZ_signature"/>
    <property type="match status" value="1"/>
</dbReference>
<evidence type="ECO:0000256" key="2">
    <source>
        <dbReference type="SAM" id="MobiDB-lite"/>
    </source>
</evidence>
<dbReference type="STRING" id="145388.A0A0D2NS26"/>
<dbReference type="InterPro" id="IPR017703">
    <property type="entry name" value="YgfZ/GCV_T_CS"/>
</dbReference>
<keyword evidence="5" id="KW-1185">Reference proteome</keyword>
<dbReference type="GO" id="GO:0004047">
    <property type="term" value="F:aminomethyltransferase activity"/>
    <property type="evidence" value="ECO:0007669"/>
    <property type="project" value="UniProtKB-EC"/>
</dbReference>
<keyword evidence="1" id="KW-0809">Transit peptide</keyword>
<keyword evidence="4" id="KW-0489">Methyltransferase</keyword>
<dbReference type="OrthoDB" id="191995at2759"/>
<proteinExistence type="predicted"/>
<dbReference type="EC" id="2.1.2.10" evidence="4"/>
<dbReference type="SUPFAM" id="SSF103025">
    <property type="entry name" value="Folate-binding domain"/>
    <property type="match status" value="1"/>
</dbReference>
<accession>A0A0D2NS26</accession>
<feature type="compositionally biased region" description="Basic and acidic residues" evidence="2">
    <location>
        <begin position="397"/>
        <end position="419"/>
    </location>
</feature>